<dbReference type="AlphaFoldDB" id="A0A381TG40"/>
<proteinExistence type="predicted"/>
<dbReference type="EMBL" id="UINC01004495">
    <property type="protein sequence ID" value="SVA14734.1"/>
    <property type="molecule type" value="Genomic_DNA"/>
</dbReference>
<evidence type="ECO:0000313" key="1">
    <source>
        <dbReference type="EMBL" id="SVA14734.1"/>
    </source>
</evidence>
<reference evidence="1" key="1">
    <citation type="submission" date="2018-05" db="EMBL/GenBank/DDBJ databases">
        <authorList>
            <person name="Lanie J.A."/>
            <person name="Ng W.-L."/>
            <person name="Kazmierczak K.M."/>
            <person name="Andrzejewski T.M."/>
            <person name="Davidsen T.M."/>
            <person name="Wayne K.J."/>
            <person name="Tettelin H."/>
            <person name="Glass J.I."/>
            <person name="Rusch D."/>
            <person name="Podicherti R."/>
            <person name="Tsui H.-C.T."/>
            <person name="Winkler M.E."/>
        </authorList>
    </citation>
    <scope>NUCLEOTIDE SEQUENCE</scope>
</reference>
<accession>A0A381TG40</accession>
<protein>
    <submittedName>
        <fullName evidence="1">Uncharacterized protein</fullName>
    </submittedName>
</protein>
<gene>
    <name evidence="1" type="ORF">METZ01_LOCUS67588</name>
</gene>
<name>A0A381TG40_9ZZZZ</name>
<sequence length="115" mass="12970">MESKKSMIFAPGWTQSIDTGGARERADLQSYISDTFKAIHGIRPRWMNLNGMSLEDLRAEAQSVENEMVASIERERAEEAHRQAEMAAHHLAVSLAKKPVARTFKPFANLKEMLV</sequence>
<organism evidence="1">
    <name type="scientific">marine metagenome</name>
    <dbReference type="NCBI Taxonomy" id="408172"/>
    <lineage>
        <taxon>unclassified sequences</taxon>
        <taxon>metagenomes</taxon>
        <taxon>ecological metagenomes</taxon>
    </lineage>
</organism>